<protein>
    <submittedName>
        <fullName evidence="2">Uncharacterized protein</fullName>
    </submittedName>
</protein>
<feature type="non-terminal residue" evidence="2">
    <location>
        <position position="1"/>
    </location>
</feature>
<evidence type="ECO:0000313" key="2">
    <source>
        <dbReference type="EMBL" id="CAH1792793.1"/>
    </source>
</evidence>
<dbReference type="PANTHER" id="PTHR14652:SF2">
    <property type="entry name" value="TYPE 2 DNA TOPOISOMERASE 6 SUBUNIT B-LIKE"/>
    <property type="match status" value="1"/>
</dbReference>
<feature type="region of interest" description="Disordered" evidence="1">
    <location>
        <begin position="520"/>
        <end position="610"/>
    </location>
</feature>
<dbReference type="OrthoDB" id="10036642at2759"/>
<accession>A0A8S4PHM2</accession>
<dbReference type="Proteomes" id="UP000749559">
    <property type="component" value="Unassembled WGS sequence"/>
</dbReference>
<feature type="compositionally biased region" description="Polar residues" evidence="1">
    <location>
        <begin position="564"/>
        <end position="581"/>
    </location>
</feature>
<gene>
    <name evidence="2" type="ORF">OFUS_LOCUS17723</name>
</gene>
<organism evidence="2 3">
    <name type="scientific">Owenia fusiformis</name>
    <name type="common">Polychaete worm</name>
    <dbReference type="NCBI Taxonomy" id="6347"/>
    <lineage>
        <taxon>Eukaryota</taxon>
        <taxon>Metazoa</taxon>
        <taxon>Spiralia</taxon>
        <taxon>Lophotrochozoa</taxon>
        <taxon>Annelida</taxon>
        <taxon>Polychaeta</taxon>
        <taxon>Sedentaria</taxon>
        <taxon>Canalipalpata</taxon>
        <taxon>Sabellida</taxon>
        <taxon>Oweniida</taxon>
        <taxon>Oweniidae</taxon>
        <taxon>Owenia</taxon>
    </lineage>
</organism>
<dbReference type="InterPro" id="IPR028040">
    <property type="entry name" value="TopoVIB-like"/>
</dbReference>
<feature type="compositionally biased region" description="Polar residues" evidence="1">
    <location>
        <begin position="738"/>
        <end position="749"/>
    </location>
</feature>
<dbReference type="GO" id="GO:0042138">
    <property type="term" value="P:meiotic DNA double-strand break formation"/>
    <property type="evidence" value="ECO:0007669"/>
    <property type="project" value="InterPro"/>
</dbReference>
<comment type="caution">
    <text evidence="2">The sequence shown here is derived from an EMBL/GenBank/DDBJ whole genome shotgun (WGS) entry which is preliminary data.</text>
</comment>
<dbReference type="PANTHER" id="PTHR14652">
    <property type="entry name" value="TYPE 2 DNA TOPOISOMERASE 6 SUBUNIT B-LIKE"/>
    <property type="match status" value="1"/>
</dbReference>
<feature type="region of interest" description="Disordered" evidence="1">
    <location>
        <begin position="713"/>
        <end position="754"/>
    </location>
</feature>
<name>A0A8S4PHM2_OWEFU</name>
<reference evidence="2" key="1">
    <citation type="submission" date="2022-03" db="EMBL/GenBank/DDBJ databases">
        <authorList>
            <person name="Martin C."/>
        </authorList>
    </citation>
    <scope>NUCLEOTIDE SEQUENCE</scope>
</reference>
<sequence length="841" mass="93584">KMADVNNMQFGVSDGMFPDYNTGDMSDSSSCSDVPDLPVQHAMIEVLEYILFLRAVHGVPKGNQHDDIAVRVKGNKQEQGDQDYAWFQIRVKCSGEFTKELSAEPMIKVPSKALIKVLKESQELNPESAYLSVDCHTAASTLGKRQYIRLHGDDNQIHSRCETLHKETALKFSTYTIALKVYQARNHMMQECQAVFDYLHKLRLLNNNIGLHFYLNVDGAKSFSDFGPKMPRYKFGQRSISTGISHYMQKDSTPGDVTKLSPKSGVSQVVQMRGPYGSCKTLKVSTIAAVLPPVDQMHLLNSRCVKLHMLFYGLNNVPVMIQGVKDSAVNPATVVKLDDYGLTLGQKSSSEQPGTVPIDWEYDIVPISDETSADMDDVEADPLTLLVLICIERNNNLQAASVHEQLNLQDDIRQNFSSLLLGCRAKFRRSVGSAVSKLLHNYTAIEQKQQLLDMAVPSITDSITSIVQHSTNEQFRQACFTLLNVTNSKDLRRCVTRKLWHMGAEKYGVVRPVQSVRRSASLTALDTHREQHHKSTRMNRDGEQHNSQTSFNRHTRKHKRARLQTGTSQSNVHPMSESQLDAAQASEYDGSVNEMRTPGRTAPKSCSITRPPCTLKESMGAPDQNNNSTPYNSNSFTHNNAMQFSNMPYNSEGPYSVTCYNNVTPYYIPTVSHNRQSTQHGSIFPGSLTSQTHTCDSSTISDTIWSQREHVSIETEDRGATPSIPNEATDCDDDSKCSSEGGTQLQYSSEGGAGAQQGIHDVLLSTSARHMEDSMPTQDSFDLLAESSVVSDMKNTIEYDGTSFSMTSLASSDTQEPIALEPFTLDDDWFNQVLLDQSQSQ</sequence>
<proteinExistence type="predicted"/>
<evidence type="ECO:0000313" key="3">
    <source>
        <dbReference type="Proteomes" id="UP000749559"/>
    </source>
</evidence>
<feature type="compositionally biased region" description="Basic residues" evidence="1">
    <location>
        <begin position="553"/>
        <end position="562"/>
    </location>
</feature>
<dbReference type="AlphaFoldDB" id="A0A8S4PHM2"/>
<dbReference type="EMBL" id="CAIIXF020000008">
    <property type="protein sequence ID" value="CAH1792793.1"/>
    <property type="molecule type" value="Genomic_DNA"/>
</dbReference>
<keyword evidence="3" id="KW-1185">Reference proteome</keyword>
<evidence type="ECO:0000256" key="1">
    <source>
        <dbReference type="SAM" id="MobiDB-lite"/>
    </source>
</evidence>